<accession>A0AAV1KP42</accession>
<dbReference type="EMBL" id="CAVLGL010000068">
    <property type="protein sequence ID" value="CAK1584354.1"/>
    <property type="molecule type" value="Genomic_DNA"/>
</dbReference>
<proteinExistence type="predicted"/>
<evidence type="ECO:0000313" key="1">
    <source>
        <dbReference type="EMBL" id="CAK1584354.1"/>
    </source>
</evidence>
<organism evidence="1 2">
    <name type="scientific">Parnassius mnemosyne</name>
    <name type="common">clouded apollo</name>
    <dbReference type="NCBI Taxonomy" id="213953"/>
    <lineage>
        <taxon>Eukaryota</taxon>
        <taxon>Metazoa</taxon>
        <taxon>Ecdysozoa</taxon>
        <taxon>Arthropoda</taxon>
        <taxon>Hexapoda</taxon>
        <taxon>Insecta</taxon>
        <taxon>Pterygota</taxon>
        <taxon>Neoptera</taxon>
        <taxon>Endopterygota</taxon>
        <taxon>Lepidoptera</taxon>
        <taxon>Glossata</taxon>
        <taxon>Ditrysia</taxon>
        <taxon>Papilionoidea</taxon>
        <taxon>Papilionidae</taxon>
        <taxon>Parnassiinae</taxon>
        <taxon>Parnassini</taxon>
        <taxon>Parnassius</taxon>
        <taxon>Driopa</taxon>
    </lineage>
</organism>
<evidence type="ECO:0008006" key="3">
    <source>
        <dbReference type="Google" id="ProtNLM"/>
    </source>
</evidence>
<keyword evidence="2" id="KW-1185">Reference proteome</keyword>
<sequence>MRLCSIILLADTGVIGNHTEPSLLGVPSMPQGLNPKMMTRDAAPQHLLRMITCGCTKGCGNACICRTACTVAGPLVTIYLMLQ</sequence>
<comment type="caution">
    <text evidence="1">The sequence shown here is derived from an EMBL/GenBank/DDBJ whole genome shotgun (WGS) entry which is preliminary data.</text>
</comment>
<evidence type="ECO:0000313" key="2">
    <source>
        <dbReference type="Proteomes" id="UP001314205"/>
    </source>
</evidence>
<name>A0AAV1KP42_9NEOP</name>
<reference evidence="1 2" key="1">
    <citation type="submission" date="2023-11" db="EMBL/GenBank/DDBJ databases">
        <authorList>
            <person name="Hedman E."/>
            <person name="Englund M."/>
            <person name="Stromberg M."/>
            <person name="Nyberg Akerstrom W."/>
            <person name="Nylinder S."/>
            <person name="Jareborg N."/>
            <person name="Kallberg Y."/>
            <person name="Kronander E."/>
        </authorList>
    </citation>
    <scope>NUCLEOTIDE SEQUENCE [LARGE SCALE GENOMIC DNA]</scope>
</reference>
<dbReference type="AlphaFoldDB" id="A0AAV1KP42"/>
<protein>
    <recommendedName>
        <fullName evidence="3">Secreted protein</fullName>
    </recommendedName>
</protein>
<gene>
    <name evidence="1" type="ORF">PARMNEM_LOCUS5621</name>
</gene>
<dbReference type="Proteomes" id="UP001314205">
    <property type="component" value="Unassembled WGS sequence"/>
</dbReference>